<dbReference type="PROSITE" id="PS51755">
    <property type="entry name" value="OMPR_PHOB"/>
    <property type="match status" value="1"/>
</dbReference>
<dbReference type="SUPFAM" id="SSF52172">
    <property type="entry name" value="CheY-like"/>
    <property type="match status" value="1"/>
</dbReference>
<dbReference type="FunFam" id="3.40.50.2300:FF:000002">
    <property type="entry name" value="DNA-binding response regulator PhoP"/>
    <property type="match status" value="1"/>
</dbReference>
<accession>A0A4Y6RAE2</accession>
<dbReference type="InterPro" id="IPR039420">
    <property type="entry name" value="WalR-like"/>
</dbReference>
<dbReference type="PANTHER" id="PTHR48111:SF67">
    <property type="entry name" value="TRANSCRIPTIONAL REGULATORY PROTEIN TCTD"/>
    <property type="match status" value="1"/>
</dbReference>
<dbReference type="CDD" id="cd00383">
    <property type="entry name" value="trans_reg_C"/>
    <property type="match status" value="1"/>
</dbReference>
<feature type="domain" description="Response regulatory" evidence="8">
    <location>
        <begin position="13"/>
        <end position="127"/>
    </location>
</feature>
<dbReference type="InterPro" id="IPR001789">
    <property type="entry name" value="Sig_transdc_resp-reg_receiver"/>
</dbReference>
<reference evidence="10 11" key="1">
    <citation type="submission" date="2019-06" db="EMBL/GenBank/DDBJ databases">
        <title>Complete genome sequence of Janthinobacterium sp. SNU WT3 isolated from diseased rainbow trout.</title>
        <authorList>
            <person name="Oh W.T."/>
            <person name="Park S.C."/>
        </authorList>
    </citation>
    <scope>NUCLEOTIDE SEQUENCE [LARGE SCALE GENOMIC DNA]</scope>
    <source>
        <strain evidence="10 11">SNU WT3</strain>
    </source>
</reference>
<evidence type="ECO:0000256" key="6">
    <source>
        <dbReference type="PROSITE-ProRule" id="PRU00169"/>
    </source>
</evidence>
<evidence type="ECO:0000256" key="4">
    <source>
        <dbReference type="ARBA" id="ARBA00023125"/>
    </source>
</evidence>
<feature type="modified residue" description="4-aspartylphosphate" evidence="6">
    <location>
        <position position="62"/>
    </location>
</feature>
<sequence length="232" mass="25882">MSLFCAIVRTRVRVLLVEDDPMIGESLVEGLRGECYAVDWVRDGHDAELALAGFAYDLMLLDLGLPGKEGMDVLRATRARGAELPVLIITARDGTRARVEGLDSGADDYLVKPFDLDELLARIRALLRRRVSRSRSVIEHGALTLDLASHDVSYEGTQVKLAPREFSVLRALLDHPGRVVSKRQLSEKLYGWDSEVESNTVDVYVYQLRKKFGADCIQTVRGVGYKMREASC</sequence>
<dbReference type="Proteomes" id="UP000316665">
    <property type="component" value="Chromosome"/>
</dbReference>
<feature type="DNA-binding region" description="OmpR/PhoB-type" evidence="7">
    <location>
        <begin position="135"/>
        <end position="229"/>
    </location>
</feature>
<dbReference type="InterPro" id="IPR011006">
    <property type="entry name" value="CheY-like_superfamily"/>
</dbReference>
<dbReference type="OrthoDB" id="9802426at2"/>
<dbReference type="AlphaFoldDB" id="A0A4Y6RAE2"/>
<evidence type="ECO:0000259" key="8">
    <source>
        <dbReference type="PROSITE" id="PS50110"/>
    </source>
</evidence>
<dbReference type="PANTHER" id="PTHR48111">
    <property type="entry name" value="REGULATOR OF RPOS"/>
    <property type="match status" value="1"/>
</dbReference>
<dbReference type="CDD" id="cd17624">
    <property type="entry name" value="REC_OmpR_PmrA-like"/>
    <property type="match status" value="1"/>
</dbReference>
<dbReference type="GO" id="GO:0000156">
    <property type="term" value="F:phosphorelay response regulator activity"/>
    <property type="evidence" value="ECO:0007669"/>
    <property type="project" value="TreeGrafter"/>
</dbReference>
<keyword evidence="11" id="KW-1185">Reference proteome</keyword>
<keyword evidence="2" id="KW-0902">Two-component regulatory system</keyword>
<keyword evidence="5" id="KW-0804">Transcription</keyword>
<protein>
    <submittedName>
        <fullName evidence="10">Response regulator transcription factor</fullName>
    </submittedName>
</protein>
<dbReference type="GO" id="GO:0006355">
    <property type="term" value="P:regulation of DNA-templated transcription"/>
    <property type="evidence" value="ECO:0007669"/>
    <property type="project" value="InterPro"/>
</dbReference>
<keyword evidence="4 7" id="KW-0238">DNA-binding</keyword>
<dbReference type="InterPro" id="IPR001867">
    <property type="entry name" value="OmpR/PhoB-type_DNA-bd"/>
</dbReference>
<dbReference type="InterPro" id="IPR036388">
    <property type="entry name" value="WH-like_DNA-bd_sf"/>
</dbReference>
<dbReference type="GO" id="GO:0032993">
    <property type="term" value="C:protein-DNA complex"/>
    <property type="evidence" value="ECO:0007669"/>
    <property type="project" value="TreeGrafter"/>
</dbReference>
<feature type="domain" description="OmpR/PhoB-type" evidence="9">
    <location>
        <begin position="135"/>
        <end position="229"/>
    </location>
</feature>
<proteinExistence type="predicted"/>
<evidence type="ECO:0000259" key="9">
    <source>
        <dbReference type="PROSITE" id="PS51755"/>
    </source>
</evidence>
<organism evidence="10 11">
    <name type="scientific">Janthinobacterium tructae</name>
    <dbReference type="NCBI Taxonomy" id="2590869"/>
    <lineage>
        <taxon>Bacteria</taxon>
        <taxon>Pseudomonadati</taxon>
        <taxon>Pseudomonadota</taxon>
        <taxon>Betaproteobacteria</taxon>
        <taxon>Burkholderiales</taxon>
        <taxon>Oxalobacteraceae</taxon>
        <taxon>Janthinobacterium</taxon>
    </lineage>
</organism>
<keyword evidence="1 6" id="KW-0597">Phosphoprotein</keyword>
<dbReference type="PROSITE" id="PS50110">
    <property type="entry name" value="RESPONSE_REGULATORY"/>
    <property type="match status" value="1"/>
</dbReference>
<evidence type="ECO:0000256" key="3">
    <source>
        <dbReference type="ARBA" id="ARBA00023015"/>
    </source>
</evidence>
<dbReference type="Pfam" id="PF00486">
    <property type="entry name" value="Trans_reg_C"/>
    <property type="match status" value="1"/>
</dbReference>
<dbReference type="Gene3D" id="1.10.10.10">
    <property type="entry name" value="Winged helix-like DNA-binding domain superfamily/Winged helix DNA-binding domain"/>
    <property type="match status" value="1"/>
</dbReference>
<gene>
    <name evidence="10" type="ORF">FJQ89_02910</name>
</gene>
<dbReference type="GO" id="GO:0000976">
    <property type="term" value="F:transcription cis-regulatory region binding"/>
    <property type="evidence" value="ECO:0007669"/>
    <property type="project" value="TreeGrafter"/>
</dbReference>
<dbReference type="EMBL" id="CP041185">
    <property type="protein sequence ID" value="QDG69480.1"/>
    <property type="molecule type" value="Genomic_DNA"/>
</dbReference>
<dbReference type="GO" id="GO:0005829">
    <property type="term" value="C:cytosol"/>
    <property type="evidence" value="ECO:0007669"/>
    <property type="project" value="TreeGrafter"/>
</dbReference>
<keyword evidence="3" id="KW-0805">Transcription regulation</keyword>
<evidence type="ECO:0000313" key="10">
    <source>
        <dbReference type="EMBL" id="QDG69480.1"/>
    </source>
</evidence>
<evidence type="ECO:0000256" key="1">
    <source>
        <dbReference type="ARBA" id="ARBA00022553"/>
    </source>
</evidence>
<dbReference type="Gene3D" id="6.10.250.690">
    <property type="match status" value="1"/>
</dbReference>
<evidence type="ECO:0000256" key="2">
    <source>
        <dbReference type="ARBA" id="ARBA00023012"/>
    </source>
</evidence>
<dbReference type="KEGG" id="jas:FJQ89_02910"/>
<dbReference type="Pfam" id="PF00072">
    <property type="entry name" value="Response_reg"/>
    <property type="match status" value="1"/>
</dbReference>
<dbReference type="SMART" id="SM00862">
    <property type="entry name" value="Trans_reg_C"/>
    <property type="match status" value="1"/>
</dbReference>
<dbReference type="SMART" id="SM00448">
    <property type="entry name" value="REC"/>
    <property type="match status" value="1"/>
</dbReference>
<dbReference type="Gene3D" id="3.40.50.2300">
    <property type="match status" value="1"/>
</dbReference>
<evidence type="ECO:0000313" key="11">
    <source>
        <dbReference type="Proteomes" id="UP000316665"/>
    </source>
</evidence>
<evidence type="ECO:0000256" key="7">
    <source>
        <dbReference type="PROSITE-ProRule" id="PRU01091"/>
    </source>
</evidence>
<evidence type="ECO:0000256" key="5">
    <source>
        <dbReference type="ARBA" id="ARBA00023163"/>
    </source>
</evidence>
<name>A0A4Y6RAE2_9BURK</name>